<protein>
    <submittedName>
        <fullName evidence="1">Uncharacterized protein</fullName>
    </submittedName>
</protein>
<dbReference type="Proteomes" id="UP001234178">
    <property type="component" value="Unassembled WGS sequence"/>
</dbReference>
<gene>
    <name evidence="1" type="ORF">OUZ56_024237</name>
</gene>
<reference evidence="1 2" key="1">
    <citation type="journal article" date="2023" name="Nucleic Acids Res.">
        <title>The hologenome of Daphnia magna reveals possible DNA methylation and microbiome-mediated evolution of the host genome.</title>
        <authorList>
            <person name="Chaturvedi A."/>
            <person name="Li X."/>
            <person name="Dhandapani V."/>
            <person name="Marshall H."/>
            <person name="Kissane S."/>
            <person name="Cuenca-Cambronero M."/>
            <person name="Asole G."/>
            <person name="Calvet F."/>
            <person name="Ruiz-Romero M."/>
            <person name="Marangio P."/>
            <person name="Guigo R."/>
            <person name="Rago D."/>
            <person name="Mirbahai L."/>
            <person name="Eastwood N."/>
            <person name="Colbourne J.K."/>
            <person name="Zhou J."/>
            <person name="Mallon E."/>
            <person name="Orsini L."/>
        </authorList>
    </citation>
    <scope>NUCLEOTIDE SEQUENCE [LARGE SCALE GENOMIC DNA]</scope>
    <source>
        <strain evidence="1">LRV0_1</strain>
    </source>
</reference>
<organism evidence="1 2">
    <name type="scientific">Daphnia magna</name>
    <dbReference type="NCBI Taxonomy" id="35525"/>
    <lineage>
        <taxon>Eukaryota</taxon>
        <taxon>Metazoa</taxon>
        <taxon>Ecdysozoa</taxon>
        <taxon>Arthropoda</taxon>
        <taxon>Crustacea</taxon>
        <taxon>Branchiopoda</taxon>
        <taxon>Diplostraca</taxon>
        <taxon>Cladocera</taxon>
        <taxon>Anomopoda</taxon>
        <taxon>Daphniidae</taxon>
        <taxon>Daphnia</taxon>
    </lineage>
</organism>
<accession>A0ABR0B0E9</accession>
<dbReference type="EMBL" id="JAOYFB010000039">
    <property type="protein sequence ID" value="KAK4030850.1"/>
    <property type="molecule type" value="Genomic_DNA"/>
</dbReference>
<evidence type="ECO:0000313" key="1">
    <source>
        <dbReference type="EMBL" id="KAK4030850.1"/>
    </source>
</evidence>
<name>A0ABR0B0E9_9CRUS</name>
<sequence>MSRYLSSSIAGVKESARGGLVVVVPGCTAPALAVAGGCAGVVAVAGGGTGDWRCSCREVDVDVKHDLSTIEPK</sequence>
<comment type="caution">
    <text evidence="1">The sequence shown here is derived from an EMBL/GenBank/DDBJ whole genome shotgun (WGS) entry which is preliminary data.</text>
</comment>
<proteinExistence type="predicted"/>
<keyword evidence="2" id="KW-1185">Reference proteome</keyword>
<evidence type="ECO:0000313" key="2">
    <source>
        <dbReference type="Proteomes" id="UP001234178"/>
    </source>
</evidence>